<reference evidence="2" key="1">
    <citation type="submission" date="2022-07" db="EMBL/GenBank/DDBJ databases">
        <title>Draft genome sequence of Zalerion maritima ATCC 34329, a (micro)plastics degrading marine fungus.</title>
        <authorList>
            <person name="Paco A."/>
            <person name="Goncalves M.F.M."/>
            <person name="Rocha-Santos T.A.P."/>
            <person name="Alves A."/>
        </authorList>
    </citation>
    <scope>NUCLEOTIDE SEQUENCE</scope>
    <source>
        <strain evidence="2">ATCC 34329</strain>
    </source>
</reference>
<evidence type="ECO:0000313" key="2">
    <source>
        <dbReference type="EMBL" id="KAJ2895988.1"/>
    </source>
</evidence>
<evidence type="ECO:0000256" key="1">
    <source>
        <dbReference type="SAM" id="MobiDB-lite"/>
    </source>
</evidence>
<comment type="caution">
    <text evidence="2">The sequence shown here is derived from an EMBL/GenBank/DDBJ whole genome shotgun (WGS) entry which is preliminary data.</text>
</comment>
<dbReference type="Proteomes" id="UP001201980">
    <property type="component" value="Unassembled WGS sequence"/>
</dbReference>
<sequence>MAVPFTTNAELKMQTFQLVWEAMNLGIDEYVTTSKPSEGVLTGLRAENSSTDLVAYAKKTLSASKLWAEEDKAYALKPEIVSLFHWRRRRTPSGGLVATISKVHPKLVYPSDDHPDDNSVVSTLADCSGNQKVILLSRVFGGSEDSWYDLAKSWHVEPDVKTKPSDPIASDKFAEMPTYRRPTSKGDLTYRPVGLLARLTGEEDLDDLELEADDVLNTDDRSECETCAEYDYLSSYSGSTTDGEYCYTESEGEVSDSRRSSLPSSISSQDEELDGSEPPVLSSIVWSAEPKASPQMSAADQLKCVLRLKQDAHERHRQGLEQAAVLASPEQPDFVVPESLSWRKAVSTDPETYWDGTYDGIKMVRKDNIQPEMAVIHL</sequence>
<evidence type="ECO:0000313" key="3">
    <source>
        <dbReference type="Proteomes" id="UP001201980"/>
    </source>
</evidence>
<dbReference type="AlphaFoldDB" id="A0AAD5RJE5"/>
<accession>A0AAD5RJE5</accession>
<organism evidence="2 3">
    <name type="scientific">Zalerion maritima</name>
    <dbReference type="NCBI Taxonomy" id="339359"/>
    <lineage>
        <taxon>Eukaryota</taxon>
        <taxon>Fungi</taxon>
        <taxon>Dikarya</taxon>
        <taxon>Ascomycota</taxon>
        <taxon>Pezizomycotina</taxon>
        <taxon>Sordariomycetes</taxon>
        <taxon>Lulworthiomycetidae</taxon>
        <taxon>Lulworthiales</taxon>
        <taxon>Lulworthiaceae</taxon>
        <taxon>Zalerion</taxon>
    </lineage>
</organism>
<feature type="region of interest" description="Disordered" evidence="1">
    <location>
        <begin position="247"/>
        <end position="278"/>
    </location>
</feature>
<dbReference type="EMBL" id="JAKWBI020000362">
    <property type="protein sequence ID" value="KAJ2895988.1"/>
    <property type="molecule type" value="Genomic_DNA"/>
</dbReference>
<proteinExistence type="predicted"/>
<protein>
    <submittedName>
        <fullName evidence="2">Uncharacterized protein</fullName>
    </submittedName>
</protein>
<name>A0AAD5RJE5_9PEZI</name>
<gene>
    <name evidence="2" type="ORF">MKZ38_005996</name>
</gene>
<keyword evidence="3" id="KW-1185">Reference proteome</keyword>